<dbReference type="EMBL" id="JANBVN010000018">
    <property type="protein sequence ID" value="KAJ9161842.1"/>
    <property type="molecule type" value="Genomic_DNA"/>
</dbReference>
<proteinExistence type="predicted"/>
<sequence>MPASRDNKDMPPPRQTRKRRATNDLTSSSPSESPAPALPPSTLTRNTRRRVTRSSTSSSDRPIVPSSRTAAAQRTPRLRRTTTKPEPVDEPIVFDSDIEEEEPKYKVIDLVDRDEVPEEPEPEKEKNTIKLGTFQCVICMDDVKDLTVTHCGHLFCSECLHSSLHIDASKKVCPICRQRVETNPAAGKFTAKSKGFWPLELKLMTKKRSGKRAVR</sequence>
<name>A0AA38VNM6_9PEZI</name>
<dbReference type="Pfam" id="PF13920">
    <property type="entry name" value="zf-C3HC4_3"/>
    <property type="match status" value="1"/>
</dbReference>
<evidence type="ECO:0000256" key="1">
    <source>
        <dbReference type="ARBA" id="ARBA00022723"/>
    </source>
</evidence>
<dbReference type="SMART" id="SM00184">
    <property type="entry name" value="RING"/>
    <property type="match status" value="1"/>
</dbReference>
<feature type="region of interest" description="Disordered" evidence="5">
    <location>
        <begin position="1"/>
        <end position="92"/>
    </location>
</feature>
<gene>
    <name evidence="7" type="ORF">NKR19_g1900</name>
</gene>
<dbReference type="InterPro" id="IPR013083">
    <property type="entry name" value="Znf_RING/FYVE/PHD"/>
</dbReference>
<feature type="compositionally biased region" description="Basic and acidic residues" evidence="5">
    <location>
        <begin position="1"/>
        <end position="11"/>
    </location>
</feature>
<feature type="domain" description="RING-type" evidence="6">
    <location>
        <begin position="136"/>
        <end position="177"/>
    </location>
</feature>
<keyword evidence="1" id="KW-0479">Metal-binding</keyword>
<dbReference type="InterPro" id="IPR001841">
    <property type="entry name" value="Znf_RING"/>
</dbReference>
<keyword evidence="8" id="KW-1185">Reference proteome</keyword>
<evidence type="ECO:0000256" key="5">
    <source>
        <dbReference type="SAM" id="MobiDB-lite"/>
    </source>
</evidence>
<evidence type="ECO:0000256" key="4">
    <source>
        <dbReference type="PROSITE-ProRule" id="PRU00175"/>
    </source>
</evidence>
<evidence type="ECO:0000256" key="2">
    <source>
        <dbReference type="ARBA" id="ARBA00022771"/>
    </source>
</evidence>
<evidence type="ECO:0000256" key="3">
    <source>
        <dbReference type="ARBA" id="ARBA00022833"/>
    </source>
</evidence>
<dbReference type="AlphaFoldDB" id="A0AA38VNM6"/>
<comment type="caution">
    <text evidence="7">The sequence shown here is derived from an EMBL/GenBank/DDBJ whole genome shotgun (WGS) entry which is preliminary data.</text>
</comment>
<dbReference type="Gene3D" id="3.30.40.10">
    <property type="entry name" value="Zinc/RING finger domain, C3HC4 (zinc finger)"/>
    <property type="match status" value="1"/>
</dbReference>
<dbReference type="PROSITE" id="PS00518">
    <property type="entry name" value="ZF_RING_1"/>
    <property type="match status" value="1"/>
</dbReference>
<dbReference type="SUPFAM" id="SSF57850">
    <property type="entry name" value="RING/U-box"/>
    <property type="match status" value="1"/>
</dbReference>
<keyword evidence="3" id="KW-0862">Zinc</keyword>
<dbReference type="InterPro" id="IPR017907">
    <property type="entry name" value="Znf_RING_CS"/>
</dbReference>
<feature type="compositionally biased region" description="Low complexity" evidence="5">
    <location>
        <begin position="53"/>
        <end position="75"/>
    </location>
</feature>
<dbReference type="PANTHER" id="PTHR23041">
    <property type="entry name" value="RING FINGER DOMAIN-CONTAINING"/>
    <property type="match status" value="1"/>
</dbReference>
<dbReference type="Proteomes" id="UP001174691">
    <property type="component" value="Unassembled WGS sequence"/>
</dbReference>
<evidence type="ECO:0000259" key="6">
    <source>
        <dbReference type="PROSITE" id="PS50089"/>
    </source>
</evidence>
<dbReference type="InterPro" id="IPR047134">
    <property type="entry name" value="RNF4"/>
</dbReference>
<evidence type="ECO:0000313" key="7">
    <source>
        <dbReference type="EMBL" id="KAJ9161842.1"/>
    </source>
</evidence>
<dbReference type="PANTHER" id="PTHR23041:SF78">
    <property type="entry name" value="E3 UBIQUITIN-PROTEIN LIGASE RNF4"/>
    <property type="match status" value="1"/>
</dbReference>
<keyword evidence="2 4" id="KW-0863">Zinc-finger</keyword>
<accession>A0AA38VNM6</accession>
<dbReference type="GO" id="GO:0008270">
    <property type="term" value="F:zinc ion binding"/>
    <property type="evidence" value="ECO:0007669"/>
    <property type="project" value="UniProtKB-KW"/>
</dbReference>
<evidence type="ECO:0000313" key="8">
    <source>
        <dbReference type="Proteomes" id="UP001174691"/>
    </source>
</evidence>
<organism evidence="7 8">
    <name type="scientific">Coniochaeta hoffmannii</name>
    <dbReference type="NCBI Taxonomy" id="91930"/>
    <lineage>
        <taxon>Eukaryota</taxon>
        <taxon>Fungi</taxon>
        <taxon>Dikarya</taxon>
        <taxon>Ascomycota</taxon>
        <taxon>Pezizomycotina</taxon>
        <taxon>Sordariomycetes</taxon>
        <taxon>Sordariomycetidae</taxon>
        <taxon>Coniochaetales</taxon>
        <taxon>Coniochaetaceae</taxon>
        <taxon>Coniochaeta</taxon>
    </lineage>
</organism>
<dbReference type="PROSITE" id="PS50089">
    <property type="entry name" value="ZF_RING_2"/>
    <property type="match status" value="1"/>
</dbReference>
<protein>
    <recommendedName>
        <fullName evidence="6">RING-type domain-containing protein</fullName>
    </recommendedName>
</protein>
<feature type="compositionally biased region" description="Low complexity" evidence="5">
    <location>
        <begin position="25"/>
        <end position="45"/>
    </location>
</feature>
<reference evidence="7" key="1">
    <citation type="submission" date="2022-07" db="EMBL/GenBank/DDBJ databases">
        <title>Fungi with potential for degradation of polypropylene.</title>
        <authorList>
            <person name="Gostincar C."/>
        </authorList>
    </citation>
    <scope>NUCLEOTIDE SEQUENCE</scope>
    <source>
        <strain evidence="7">EXF-13287</strain>
    </source>
</reference>